<protein>
    <submittedName>
        <fullName evidence="2">DUF2063 domain-containing protein</fullName>
    </submittedName>
</protein>
<sequence>MPAGFYDYVRGLSEQVPAGYSAAGMRVYRHLVYLGASQMVDAGFPGLRDGMGEAAWRLLIEGFVRQSAWTSHFYGDLQNEFRDFVSRAAA</sequence>
<evidence type="ECO:0000313" key="3">
    <source>
        <dbReference type="Proteomes" id="UP000282741"/>
    </source>
</evidence>
<dbReference type="Gene3D" id="1.10.150.690">
    <property type="entry name" value="DUF2063"/>
    <property type="match status" value="1"/>
</dbReference>
<feature type="domain" description="Putative DNA-binding" evidence="1">
    <location>
        <begin position="5"/>
        <end position="85"/>
    </location>
</feature>
<dbReference type="InterPro" id="IPR044922">
    <property type="entry name" value="DUF2063_N_sf"/>
</dbReference>
<dbReference type="Proteomes" id="UP000282741">
    <property type="component" value="Chromosome"/>
</dbReference>
<dbReference type="Pfam" id="PF09836">
    <property type="entry name" value="DUF2063"/>
    <property type="match status" value="1"/>
</dbReference>
<gene>
    <name evidence="2" type="ORF">CS347_07055</name>
</gene>
<evidence type="ECO:0000313" key="2">
    <source>
        <dbReference type="EMBL" id="AZW16536.1"/>
    </source>
</evidence>
<reference evidence="3" key="1">
    <citation type="submission" date="2017-10" db="EMBL/GenBank/DDBJ databases">
        <title>Whole genome sequencing of various Bordetella species.</title>
        <authorList>
            <person name="Weigand M.R."/>
            <person name="Loparev V."/>
            <person name="Peng Y."/>
            <person name="Bowden K.E."/>
            <person name="Tondella M.L."/>
            <person name="Williams M.M."/>
        </authorList>
    </citation>
    <scope>NUCLEOTIDE SEQUENCE [LARGE SCALE GENOMIC DNA]</scope>
    <source>
        <strain evidence="3">H720</strain>
    </source>
</reference>
<evidence type="ECO:0000259" key="1">
    <source>
        <dbReference type="Pfam" id="PF09836"/>
    </source>
</evidence>
<dbReference type="GeneID" id="92996271"/>
<dbReference type="EMBL" id="CP024172">
    <property type="protein sequence ID" value="AZW16536.1"/>
    <property type="molecule type" value="Genomic_DNA"/>
</dbReference>
<dbReference type="AlphaFoldDB" id="A0AAN1RUS4"/>
<accession>A0AAN1RUS4</accession>
<organism evidence="2 3">
    <name type="scientific">Bordetella hinzii</name>
    <dbReference type="NCBI Taxonomy" id="103855"/>
    <lineage>
        <taxon>Bacteria</taxon>
        <taxon>Pseudomonadati</taxon>
        <taxon>Pseudomonadota</taxon>
        <taxon>Betaproteobacteria</taxon>
        <taxon>Burkholderiales</taxon>
        <taxon>Alcaligenaceae</taxon>
        <taxon>Bordetella</taxon>
    </lineage>
</organism>
<proteinExistence type="predicted"/>
<dbReference type="InterPro" id="IPR018640">
    <property type="entry name" value="DUF2063"/>
</dbReference>
<dbReference type="RefSeq" id="WP_029579840.1">
    <property type="nucleotide sequence ID" value="NZ_CP012076.1"/>
</dbReference>
<name>A0AAN1RUS4_9BORD</name>
<dbReference type="KEGG" id="bhz:ACR54_00195"/>